<feature type="domain" description="SIS" evidence="5">
    <location>
        <begin position="140"/>
        <end position="280"/>
    </location>
</feature>
<evidence type="ECO:0000256" key="3">
    <source>
        <dbReference type="ARBA" id="ARBA00023163"/>
    </source>
</evidence>
<evidence type="ECO:0000256" key="1">
    <source>
        <dbReference type="ARBA" id="ARBA00023015"/>
    </source>
</evidence>
<dbReference type="Gene3D" id="1.10.10.10">
    <property type="entry name" value="Winged helix-like DNA-binding domain superfamily/Winged helix DNA-binding domain"/>
    <property type="match status" value="1"/>
</dbReference>
<dbReference type="Pfam" id="PF01380">
    <property type="entry name" value="SIS"/>
    <property type="match status" value="1"/>
</dbReference>
<gene>
    <name evidence="6" type="ORF">V3C41_20020</name>
</gene>
<dbReference type="CDD" id="cd05013">
    <property type="entry name" value="SIS_RpiR"/>
    <property type="match status" value="1"/>
</dbReference>
<proteinExistence type="predicted"/>
<evidence type="ECO:0000259" key="5">
    <source>
        <dbReference type="PROSITE" id="PS51464"/>
    </source>
</evidence>
<dbReference type="RefSeq" id="WP_051420746.1">
    <property type="nucleotide sequence ID" value="NZ_JBBMFV010000004.1"/>
</dbReference>
<dbReference type="SUPFAM" id="SSF46689">
    <property type="entry name" value="Homeodomain-like"/>
    <property type="match status" value="1"/>
</dbReference>
<accession>A0ABV0GY10</accession>
<dbReference type="InterPro" id="IPR001347">
    <property type="entry name" value="SIS_dom"/>
</dbReference>
<evidence type="ECO:0000313" key="6">
    <source>
        <dbReference type="EMBL" id="MEO3943365.1"/>
    </source>
</evidence>
<dbReference type="PANTHER" id="PTHR30514">
    <property type="entry name" value="GLUCOKINASE"/>
    <property type="match status" value="1"/>
</dbReference>
<dbReference type="Gene3D" id="3.40.50.10490">
    <property type="entry name" value="Glucose-6-phosphate isomerase like protein, domain 1"/>
    <property type="match status" value="1"/>
</dbReference>
<dbReference type="PANTHER" id="PTHR30514:SF1">
    <property type="entry name" value="HTH-TYPE TRANSCRIPTIONAL REGULATOR HEXR-RELATED"/>
    <property type="match status" value="1"/>
</dbReference>
<evidence type="ECO:0000313" key="7">
    <source>
        <dbReference type="Proteomes" id="UP001448614"/>
    </source>
</evidence>
<keyword evidence="1" id="KW-0805">Transcription regulation</keyword>
<dbReference type="EMBL" id="JBBMFV010000004">
    <property type="protein sequence ID" value="MEO3943365.1"/>
    <property type="molecule type" value="Genomic_DNA"/>
</dbReference>
<dbReference type="Pfam" id="PF01418">
    <property type="entry name" value="HTH_6"/>
    <property type="match status" value="1"/>
</dbReference>
<feature type="domain" description="HTH rpiR-type" evidence="4">
    <location>
        <begin position="16"/>
        <end position="92"/>
    </location>
</feature>
<dbReference type="Proteomes" id="UP001448614">
    <property type="component" value="Unassembled WGS sequence"/>
</dbReference>
<comment type="caution">
    <text evidence="6">The sequence shown here is derived from an EMBL/GenBank/DDBJ whole genome shotgun (WGS) entry which is preliminary data.</text>
</comment>
<name>A0ABV0GY10_PAENI</name>
<sequence>MSEQLEFLSECEIGAGEVAARLRIVFPQLSTSDRRIADVLLTQPAVVVRSSVSEVAELVGVSAATVVRACRRFGFEGFQDVKISIAQDLVRTGEAEAEGPTGLLDESASSGEVLRRILGAGSQGLADAQMTVDEEHFMAAVETLAPSPQILFLGGGSSSCVAADAAYWFTAIGKLAFAPSDPMSQHLGARHLPAGGVCVAISHSGAFKQTVDAARIAKEAGATVIAVTSFAKSPLTEVSDIALVSGGRSLGYRLEASAGRLVHLTVVDALRIAVALRRGPVSFEALDQMADISKGQQL</sequence>
<dbReference type="PROSITE" id="PS51464">
    <property type="entry name" value="SIS"/>
    <property type="match status" value="1"/>
</dbReference>
<protein>
    <submittedName>
        <fullName evidence="6">MurR/RpiR family transcriptional regulator</fullName>
    </submittedName>
</protein>
<dbReference type="InterPro" id="IPR036388">
    <property type="entry name" value="WH-like_DNA-bd_sf"/>
</dbReference>
<dbReference type="InterPro" id="IPR046348">
    <property type="entry name" value="SIS_dom_sf"/>
</dbReference>
<evidence type="ECO:0000256" key="2">
    <source>
        <dbReference type="ARBA" id="ARBA00023125"/>
    </source>
</evidence>
<reference evidence="6 7" key="1">
    <citation type="journal article" date="2024" name="Appl. Microbiol. Biotechnol.">
        <title>Biosynthetic gene clusters with biotechnological applications in novel Antarctic isolates from Actinomycetota.</title>
        <authorList>
            <person name="Bruna P."/>
            <person name="Nunez-Montero K."/>
            <person name="Contreras M.J."/>
            <person name="Leal K."/>
            <person name="Garcia M."/>
            <person name="Abanto M."/>
            <person name="Barrientos L."/>
        </authorList>
    </citation>
    <scope>NUCLEOTIDE SEQUENCE [LARGE SCALE GENOMIC DNA]</scope>
    <source>
        <strain evidence="6 7">Se16.17</strain>
    </source>
</reference>
<evidence type="ECO:0000259" key="4">
    <source>
        <dbReference type="PROSITE" id="PS51071"/>
    </source>
</evidence>
<dbReference type="SUPFAM" id="SSF53697">
    <property type="entry name" value="SIS domain"/>
    <property type="match status" value="1"/>
</dbReference>
<keyword evidence="2" id="KW-0238">DNA-binding</keyword>
<keyword evidence="7" id="KW-1185">Reference proteome</keyword>
<dbReference type="InterPro" id="IPR009057">
    <property type="entry name" value="Homeodomain-like_sf"/>
</dbReference>
<keyword evidence="3" id="KW-0804">Transcription</keyword>
<organism evidence="6 7">
    <name type="scientific">Paenarthrobacter nicotinovorans</name>
    <name type="common">Arthrobacter nicotinovorans</name>
    <dbReference type="NCBI Taxonomy" id="29320"/>
    <lineage>
        <taxon>Bacteria</taxon>
        <taxon>Bacillati</taxon>
        <taxon>Actinomycetota</taxon>
        <taxon>Actinomycetes</taxon>
        <taxon>Micrococcales</taxon>
        <taxon>Micrococcaceae</taxon>
        <taxon>Paenarthrobacter</taxon>
    </lineage>
</organism>
<dbReference type="PROSITE" id="PS51071">
    <property type="entry name" value="HTH_RPIR"/>
    <property type="match status" value="1"/>
</dbReference>
<dbReference type="InterPro" id="IPR000281">
    <property type="entry name" value="HTH_RpiR"/>
</dbReference>
<dbReference type="InterPro" id="IPR047640">
    <property type="entry name" value="RpiR-like"/>
</dbReference>
<dbReference type="InterPro" id="IPR035472">
    <property type="entry name" value="RpiR-like_SIS"/>
</dbReference>